<dbReference type="OrthoDB" id="49151at2759"/>
<dbReference type="GO" id="GO:0000175">
    <property type="term" value="F:3'-5'-RNA exonuclease activity"/>
    <property type="evidence" value="ECO:0007669"/>
    <property type="project" value="TreeGrafter"/>
</dbReference>
<dbReference type="Pfam" id="PF09749">
    <property type="entry name" value="HVSL"/>
    <property type="match status" value="1"/>
</dbReference>
<dbReference type="RefSeq" id="XP_004223571.1">
    <property type="nucleotide sequence ID" value="XM_004223523.1"/>
</dbReference>
<dbReference type="eggNOG" id="ENOG502SZDY">
    <property type="taxonomic scope" value="Eukaryota"/>
</dbReference>
<dbReference type="Gene3D" id="3.90.1140.10">
    <property type="entry name" value="Cyclic phosphodiesterase"/>
    <property type="match status" value="1"/>
</dbReference>
<evidence type="ECO:0000313" key="7">
    <source>
        <dbReference type="EMBL" id="GAB67624.1"/>
    </source>
</evidence>
<dbReference type="PANTHER" id="PTHR13522:SF3">
    <property type="entry name" value="U6 SNRNA PHOSPHODIESTERASE 1"/>
    <property type="match status" value="1"/>
</dbReference>
<evidence type="ECO:0000256" key="2">
    <source>
        <dbReference type="ARBA" id="ARBA00022801"/>
    </source>
</evidence>
<accession>K6UVP5</accession>
<dbReference type="GeneID" id="14693993"/>
<dbReference type="GO" id="GO:0034477">
    <property type="term" value="P:U6 snRNA 3'-end processing"/>
    <property type="evidence" value="ECO:0007669"/>
    <property type="project" value="InterPro"/>
</dbReference>
<dbReference type="PANTHER" id="PTHR13522">
    <property type="entry name" value="U6 SNRNA PHOSPHODIESTERASE 1"/>
    <property type="match status" value="1"/>
</dbReference>
<evidence type="ECO:0000256" key="5">
    <source>
        <dbReference type="ARBA" id="ARBA00029543"/>
    </source>
</evidence>
<dbReference type="KEGG" id="pcy:PCYB_121920"/>
<evidence type="ECO:0000256" key="1">
    <source>
        <dbReference type="ARBA" id="ARBA00022722"/>
    </source>
</evidence>
<evidence type="ECO:0000256" key="3">
    <source>
        <dbReference type="ARBA" id="ARBA00023239"/>
    </source>
</evidence>
<dbReference type="AlphaFoldDB" id="K6UVP5"/>
<dbReference type="EMBL" id="DF157104">
    <property type="protein sequence ID" value="GAB67624.1"/>
    <property type="molecule type" value="Genomic_DNA"/>
</dbReference>
<evidence type="ECO:0000313" key="8">
    <source>
        <dbReference type="Proteomes" id="UP000006319"/>
    </source>
</evidence>
<protein>
    <recommendedName>
        <fullName evidence="5">U6 snRNA phosphodiesterase 1</fullName>
    </recommendedName>
    <alternativeName>
        <fullName evidence="6">3'-5' RNA exonuclease USB1</fullName>
    </alternativeName>
</protein>
<dbReference type="InterPro" id="IPR027521">
    <property type="entry name" value="Usb1"/>
</dbReference>
<evidence type="ECO:0000256" key="4">
    <source>
        <dbReference type="ARBA" id="ARBA00023242"/>
    </source>
</evidence>
<keyword evidence="4" id="KW-0539">Nucleus</keyword>
<reference evidence="7 8" key="1">
    <citation type="journal article" date="2012" name="Nat. Genet.">
        <title>Plasmodium cynomolgi genome sequences provide insight into Plasmodium vivax and the monkey malaria clade.</title>
        <authorList>
            <person name="Tachibana S."/>
            <person name="Sullivan S.A."/>
            <person name="Kawai S."/>
            <person name="Nakamura S."/>
            <person name="Kim H.R."/>
            <person name="Goto N."/>
            <person name="Arisue N."/>
            <person name="Palacpac N.M.Q."/>
            <person name="Honma H."/>
            <person name="Yagi M."/>
            <person name="Tougan T."/>
            <person name="Katakai Y."/>
            <person name="Kaneko O."/>
            <person name="Mita T."/>
            <person name="Kita K."/>
            <person name="Yasutomi Y."/>
            <person name="Sutton P.L."/>
            <person name="Shakhbatyan R."/>
            <person name="Horii T."/>
            <person name="Yasunaga T."/>
            <person name="Barnwell J.W."/>
            <person name="Escalante A.A."/>
            <person name="Carlton J.M."/>
            <person name="Tanabe K."/>
        </authorList>
    </citation>
    <scope>NUCLEOTIDE SEQUENCE [LARGE SCALE GENOMIC DNA]</scope>
    <source>
        <strain evidence="7 8">B</strain>
    </source>
</reference>
<keyword evidence="1" id="KW-0540">Nuclease</keyword>
<proteinExistence type="predicted"/>
<dbReference type="Proteomes" id="UP000006319">
    <property type="component" value="Chromosome 12"/>
</dbReference>
<evidence type="ECO:0000256" key="6">
    <source>
        <dbReference type="ARBA" id="ARBA00030030"/>
    </source>
</evidence>
<organism evidence="7 8">
    <name type="scientific">Plasmodium cynomolgi (strain B)</name>
    <dbReference type="NCBI Taxonomy" id="1120755"/>
    <lineage>
        <taxon>Eukaryota</taxon>
        <taxon>Sar</taxon>
        <taxon>Alveolata</taxon>
        <taxon>Apicomplexa</taxon>
        <taxon>Aconoidasida</taxon>
        <taxon>Haemosporida</taxon>
        <taxon>Plasmodiidae</taxon>
        <taxon>Plasmodium</taxon>
        <taxon>Plasmodium (Plasmodium)</taxon>
    </lineage>
</organism>
<dbReference type="PhylomeDB" id="K6UVP5"/>
<dbReference type="OMA" id="YFCAYSV"/>
<gene>
    <name evidence="7" type="ORF">PCYB_121920</name>
</gene>
<keyword evidence="3" id="KW-0456">Lyase</keyword>
<dbReference type="VEuPathDB" id="PlasmoDB:PCYB_121920"/>
<keyword evidence="2" id="KW-0378">Hydrolase</keyword>
<keyword evidence="8" id="KW-1185">Reference proteome</keyword>
<name>K6UVP5_PLACD</name>
<sequence>MLNRGDFNSYIYIPVKNNEHVRKRSQVCFELLQKLVEKQLVISKDKEKATNPYNHERDELNAGEASKHVFYQLDELNKCRKKPKGESTKKEFKNHIHITIADTVQIKKHMITSFVTKIREELQTQSCFHLFFKNSVDLYRSQKHTKYFCAYSVTPDQQETHLDSLLKKIDKVLDTFGLTNQYTNRICHLSLAYTDINLGPLLEESQLNVGDTFWSDIEKIVEDNNLSSSSSSTTESDEFCIYVNRICIRVGNTVYESRFRNLHDDLNILQSDESGDSSTE</sequence>
<dbReference type="GO" id="GO:0016829">
    <property type="term" value="F:lyase activity"/>
    <property type="evidence" value="ECO:0007669"/>
    <property type="project" value="UniProtKB-KW"/>
</dbReference>
<dbReference type="GO" id="GO:0005634">
    <property type="term" value="C:nucleus"/>
    <property type="evidence" value="ECO:0007669"/>
    <property type="project" value="TreeGrafter"/>
</dbReference>